<dbReference type="SUPFAM" id="SSF52821">
    <property type="entry name" value="Rhodanese/Cell cycle control phosphatase"/>
    <property type="match status" value="1"/>
</dbReference>
<gene>
    <name evidence="2" type="ORF">CKO31_06820</name>
</gene>
<keyword evidence="3" id="KW-1185">Reference proteome</keyword>
<evidence type="ECO:0000313" key="2">
    <source>
        <dbReference type="EMBL" id="MBK1630461.1"/>
    </source>
</evidence>
<dbReference type="PROSITE" id="PS50206">
    <property type="entry name" value="RHODANESE_3"/>
    <property type="match status" value="1"/>
</dbReference>
<evidence type="ECO:0000259" key="1">
    <source>
        <dbReference type="PROSITE" id="PS50206"/>
    </source>
</evidence>
<accession>A0ABS1CGF9</accession>
<organism evidence="2 3">
    <name type="scientific">Thiohalocapsa halophila</name>
    <dbReference type="NCBI Taxonomy" id="69359"/>
    <lineage>
        <taxon>Bacteria</taxon>
        <taxon>Pseudomonadati</taxon>
        <taxon>Pseudomonadota</taxon>
        <taxon>Gammaproteobacteria</taxon>
        <taxon>Chromatiales</taxon>
        <taxon>Chromatiaceae</taxon>
        <taxon>Thiohalocapsa</taxon>
    </lineage>
</organism>
<evidence type="ECO:0000313" key="3">
    <source>
        <dbReference type="Proteomes" id="UP000748752"/>
    </source>
</evidence>
<proteinExistence type="predicted"/>
<dbReference type="CDD" id="cd00158">
    <property type="entry name" value="RHOD"/>
    <property type="match status" value="1"/>
</dbReference>
<dbReference type="EMBL" id="NRRV01000012">
    <property type="protein sequence ID" value="MBK1630461.1"/>
    <property type="molecule type" value="Genomic_DNA"/>
</dbReference>
<protein>
    <submittedName>
        <fullName evidence="2">Sulfurtransferase</fullName>
    </submittedName>
</protein>
<feature type="domain" description="Rhodanese" evidence="1">
    <location>
        <begin position="162"/>
        <end position="276"/>
    </location>
</feature>
<name>A0ABS1CGF9_9GAMM</name>
<dbReference type="SMART" id="SM00450">
    <property type="entry name" value="RHOD"/>
    <property type="match status" value="1"/>
</dbReference>
<dbReference type="InterPro" id="IPR036873">
    <property type="entry name" value="Rhodanese-like_dom_sf"/>
</dbReference>
<dbReference type="Proteomes" id="UP000748752">
    <property type="component" value="Unassembled WGS sequence"/>
</dbReference>
<comment type="caution">
    <text evidence="2">The sequence shown here is derived from an EMBL/GenBank/DDBJ whole genome shotgun (WGS) entry which is preliminary data.</text>
</comment>
<reference evidence="2 3" key="1">
    <citation type="journal article" date="2020" name="Microorganisms">
        <title>Osmotic Adaptation and Compatible Solute Biosynthesis of Phototrophic Bacteria as Revealed from Genome Analyses.</title>
        <authorList>
            <person name="Imhoff J.F."/>
            <person name="Rahn T."/>
            <person name="Kunzel S."/>
            <person name="Keller A."/>
            <person name="Neulinger S.C."/>
        </authorList>
    </citation>
    <scope>NUCLEOTIDE SEQUENCE [LARGE SCALE GENOMIC DNA]</scope>
    <source>
        <strain evidence="2 3">DSM 6210</strain>
    </source>
</reference>
<sequence>MTNTTSRFTSSPRQRRRFGLSAAGLAGASDSDIGWILAHGRQKGRAGRGARHKGLGFAPLSALVLALAASASFAADTDEDVFDLQNLSVKIAEDLPYIEMPHGGGTVTVLRYQDPSHRIVPPYDKTGRPCPPYCVQPMQIAPGVETIGELEMLDYMQRIADGDPSVLLIDSRTAEWVARGTIPGAVNIPYKRLDPAFASPEQITELLTLEFGAASADGIWSFDAVKTLVFFCNGAWCGQSPTNIKALLGFGYPAHRIKWYRGGMQAWESLGLTTVRPADS</sequence>
<dbReference type="InterPro" id="IPR001763">
    <property type="entry name" value="Rhodanese-like_dom"/>
</dbReference>
<dbReference type="Gene3D" id="3.40.250.10">
    <property type="entry name" value="Rhodanese-like domain"/>
    <property type="match status" value="1"/>
</dbReference>
<dbReference type="Pfam" id="PF00581">
    <property type="entry name" value="Rhodanese"/>
    <property type="match status" value="1"/>
</dbReference>